<comment type="caution">
    <text evidence="1">The sequence shown here is derived from an EMBL/GenBank/DDBJ whole genome shotgun (WGS) entry which is preliminary data.</text>
</comment>
<proteinExistence type="predicted"/>
<gene>
    <name evidence="1" type="ORF">M5D96_009064</name>
</gene>
<dbReference type="EMBL" id="JAMKOV010000009">
    <property type="protein sequence ID" value="KAI8038023.1"/>
    <property type="molecule type" value="Genomic_DNA"/>
</dbReference>
<name>A0A9P9YJR2_9MUSC</name>
<accession>A0A9P9YJR2</accession>
<organism evidence="1 2">
    <name type="scientific">Drosophila gunungcola</name>
    <name type="common">fruit fly</name>
    <dbReference type="NCBI Taxonomy" id="103775"/>
    <lineage>
        <taxon>Eukaryota</taxon>
        <taxon>Metazoa</taxon>
        <taxon>Ecdysozoa</taxon>
        <taxon>Arthropoda</taxon>
        <taxon>Hexapoda</taxon>
        <taxon>Insecta</taxon>
        <taxon>Pterygota</taxon>
        <taxon>Neoptera</taxon>
        <taxon>Endopterygota</taxon>
        <taxon>Diptera</taxon>
        <taxon>Brachycera</taxon>
        <taxon>Muscomorpha</taxon>
        <taxon>Ephydroidea</taxon>
        <taxon>Drosophilidae</taxon>
        <taxon>Drosophila</taxon>
        <taxon>Sophophora</taxon>
    </lineage>
</organism>
<evidence type="ECO:0000313" key="1">
    <source>
        <dbReference type="EMBL" id="KAI8038023.1"/>
    </source>
</evidence>
<dbReference type="AlphaFoldDB" id="A0A9P9YJR2"/>
<dbReference type="Proteomes" id="UP001059596">
    <property type="component" value="Unassembled WGS sequence"/>
</dbReference>
<protein>
    <submittedName>
        <fullName evidence="1">Uncharacterized protein</fullName>
    </submittedName>
</protein>
<sequence length="61" mass="7010">MMTMAMALPMPMMLGMMRMSPQGRLKMQSHHHSEMPLRCRPSPGGRAIYYTWNVVLSERAS</sequence>
<keyword evidence="2" id="KW-1185">Reference proteome</keyword>
<reference evidence="1" key="1">
    <citation type="journal article" date="2023" name="Genome Biol. Evol.">
        <title>Long-read-based Genome Assembly of Drosophila gunungcola Reveals Fewer Chemosensory Genes in Flower-breeding Species.</title>
        <authorList>
            <person name="Negi A."/>
            <person name="Liao B.Y."/>
            <person name="Yeh S.D."/>
        </authorList>
    </citation>
    <scope>NUCLEOTIDE SEQUENCE</scope>
    <source>
        <strain evidence="1">Sukarami</strain>
    </source>
</reference>
<evidence type="ECO:0000313" key="2">
    <source>
        <dbReference type="Proteomes" id="UP001059596"/>
    </source>
</evidence>